<dbReference type="AlphaFoldDB" id="A0A4P2QWG1"/>
<name>A0A4P2QWG1_SORCE</name>
<evidence type="ECO:0008006" key="3">
    <source>
        <dbReference type="Google" id="ProtNLM"/>
    </source>
</evidence>
<reference evidence="1 2" key="1">
    <citation type="submission" date="2015-09" db="EMBL/GenBank/DDBJ databases">
        <title>Sorangium comparison.</title>
        <authorList>
            <person name="Zaburannyi N."/>
            <person name="Bunk B."/>
            <person name="Overmann J."/>
            <person name="Mueller R."/>
        </authorList>
    </citation>
    <scope>NUCLEOTIDE SEQUENCE [LARGE SCALE GENOMIC DNA]</scope>
    <source>
        <strain evidence="1 2">So ce836</strain>
    </source>
</reference>
<dbReference type="Proteomes" id="UP000295497">
    <property type="component" value="Chromosome"/>
</dbReference>
<proteinExistence type="predicted"/>
<sequence length="138" mass="15267">MALLSGCGDGDAERIERQRETWNEKHVASYVVETCDTGFSAGCRRVAVEDGQVVAAREKFPNDDSPWSDIDDLTIVDEPIAWMFDRAEGTPDDCELSQLSFDAQFGFIREYYVSCGEEGSGERVTCFATDTVDLAACE</sequence>
<dbReference type="EMBL" id="CP012672">
    <property type="protein sequence ID" value="AUX34827.1"/>
    <property type="molecule type" value="Genomic_DNA"/>
</dbReference>
<evidence type="ECO:0000313" key="1">
    <source>
        <dbReference type="EMBL" id="AUX34827.1"/>
    </source>
</evidence>
<protein>
    <recommendedName>
        <fullName evidence="3">Lipoprotein</fullName>
    </recommendedName>
</protein>
<accession>A0A4P2QWG1</accession>
<evidence type="ECO:0000313" key="2">
    <source>
        <dbReference type="Proteomes" id="UP000295497"/>
    </source>
</evidence>
<dbReference type="RefSeq" id="WP_129577961.1">
    <property type="nucleotide sequence ID" value="NZ_CP012672.1"/>
</dbReference>
<gene>
    <name evidence="1" type="ORF">SOCE836_070050</name>
</gene>
<organism evidence="1 2">
    <name type="scientific">Sorangium cellulosum</name>
    <name type="common">Polyangium cellulosum</name>
    <dbReference type="NCBI Taxonomy" id="56"/>
    <lineage>
        <taxon>Bacteria</taxon>
        <taxon>Pseudomonadati</taxon>
        <taxon>Myxococcota</taxon>
        <taxon>Polyangia</taxon>
        <taxon>Polyangiales</taxon>
        <taxon>Polyangiaceae</taxon>
        <taxon>Sorangium</taxon>
    </lineage>
</organism>